<feature type="transmembrane region" description="Helical" evidence="2">
    <location>
        <begin position="205"/>
        <end position="227"/>
    </location>
</feature>
<feature type="domain" description="Heparan-alpha-glucosaminide N-acetyltransferase catalytic" evidence="3">
    <location>
        <begin position="23"/>
        <end position="206"/>
    </location>
</feature>
<evidence type="ECO:0000256" key="1">
    <source>
        <dbReference type="SAM" id="MobiDB-lite"/>
    </source>
</evidence>
<keyword evidence="2" id="KW-0812">Transmembrane</keyword>
<feature type="transmembrane region" description="Helical" evidence="2">
    <location>
        <begin position="175"/>
        <end position="193"/>
    </location>
</feature>
<protein>
    <submittedName>
        <fullName evidence="4">Heparan-alpha-glucosaminide N-acetyltransferase domain-containing protein</fullName>
    </submittedName>
</protein>
<evidence type="ECO:0000259" key="3">
    <source>
        <dbReference type="Pfam" id="PF07786"/>
    </source>
</evidence>
<name>A0ABV6RZP4_9GAMM</name>
<comment type="caution">
    <text evidence="4">The sequence shown here is derived from an EMBL/GenBank/DDBJ whole genome shotgun (WGS) entry which is preliminary data.</text>
</comment>
<proteinExistence type="predicted"/>
<feature type="transmembrane region" description="Helical" evidence="2">
    <location>
        <begin position="271"/>
        <end position="297"/>
    </location>
</feature>
<dbReference type="Pfam" id="PF07786">
    <property type="entry name" value="HGSNAT_cat"/>
    <property type="match status" value="1"/>
</dbReference>
<feature type="transmembrane region" description="Helical" evidence="2">
    <location>
        <begin position="239"/>
        <end position="259"/>
    </location>
</feature>
<feature type="transmembrane region" description="Helical" evidence="2">
    <location>
        <begin position="24"/>
        <end position="44"/>
    </location>
</feature>
<evidence type="ECO:0000256" key="2">
    <source>
        <dbReference type="SAM" id="Phobius"/>
    </source>
</evidence>
<dbReference type="Proteomes" id="UP001589896">
    <property type="component" value="Unassembled WGS sequence"/>
</dbReference>
<sequence length="364" mass="37587">MTGSTTSGAGATAPAPALPRSGRIAAIDIARGLAVLGMFAAHTLTRSLDEDTIVDGRSSILFATLAGLSIGLMTGGSRPLEAGRGAAYAGIGVRGLLLFFLGSLLWLPRTDIAVILDYYGIAFLLLLPALFAPRLVLAAIAAVAAFVGPLIDAAFDQVPVDGDLAAYAVDRLFDGYYPAFTWLAYLAVGLICARSGVPRRRTQLAMIGGGAVGMLAGYGAAAVLPGVTAEAHSDTTAEVLGSGGFAVALIGLLLLVTGPATRAAGSALRTLLSPIAAVGSMPLTIYTVQLLVLAWYIQVQPQPSSIDYPVPLFLAMASAAILFAVVWRRFLGAGPLERLMRTASGWPPSKRPPDRAASSEQRVL</sequence>
<keyword evidence="2" id="KW-0472">Membrane</keyword>
<keyword evidence="2" id="KW-1133">Transmembrane helix</keyword>
<feature type="transmembrane region" description="Helical" evidence="2">
    <location>
        <begin position="135"/>
        <end position="155"/>
    </location>
</feature>
<dbReference type="InterPro" id="IPR012429">
    <property type="entry name" value="HGSNAT_cat"/>
</dbReference>
<evidence type="ECO:0000313" key="5">
    <source>
        <dbReference type="Proteomes" id="UP001589896"/>
    </source>
</evidence>
<dbReference type="EMBL" id="JBHLTG010000014">
    <property type="protein sequence ID" value="MFC0682454.1"/>
    <property type="molecule type" value="Genomic_DNA"/>
</dbReference>
<dbReference type="RefSeq" id="WP_386676491.1">
    <property type="nucleotide sequence ID" value="NZ_JBHLTG010000014.1"/>
</dbReference>
<feature type="transmembrane region" description="Helical" evidence="2">
    <location>
        <begin position="309"/>
        <end position="331"/>
    </location>
</feature>
<feature type="transmembrane region" description="Helical" evidence="2">
    <location>
        <begin position="56"/>
        <end position="74"/>
    </location>
</feature>
<feature type="transmembrane region" description="Helical" evidence="2">
    <location>
        <begin position="112"/>
        <end position="130"/>
    </location>
</feature>
<gene>
    <name evidence="4" type="ORF">ACFFGH_31880</name>
</gene>
<keyword evidence="5" id="KW-1185">Reference proteome</keyword>
<accession>A0ABV6RZP4</accession>
<organism evidence="4 5">
    <name type="scientific">Lysobacter korlensis</name>
    <dbReference type="NCBI Taxonomy" id="553636"/>
    <lineage>
        <taxon>Bacteria</taxon>
        <taxon>Pseudomonadati</taxon>
        <taxon>Pseudomonadota</taxon>
        <taxon>Gammaproteobacteria</taxon>
        <taxon>Lysobacterales</taxon>
        <taxon>Lysobacteraceae</taxon>
        <taxon>Lysobacter</taxon>
    </lineage>
</organism>
<reference evidence="4 5" key="1">
    <citation type="submission" date="2024-09" db="EMBL/GenBank/DDBJ databases">
        <authorList>
            <person name="Sun Q."/>
            <person name="Mori K."/>
        </authorList>
    </citation>
    <scope>NUCLEOTIDE SEQUENCE [LARGE SCALE GENOMIC DNA]</scope>
    <source>
        <strain evidence="4 5">KCTC 23076</strain>
    </source>
</reference>
<evidence type="ECO:0000313" key="4">
    <source>
        <dbReference type="EMBL" id="MFC0682454.1"/>
    </source>
</evidence>
<feature type="region of interest" description="Disordered" evidence="1">
    <location>
        <begin position="342"/>
        <end position="364"/>
    </location>
</feature>
<feature type="transmembrane region" description="Helical" evidence="2">
    <location>
        <begin position="86"/>
        <end position="106"/>
    </location>
</feature>